<name>A0A1I4F0T7_9RHOB</name>
<dbReference type="STRING" id="1280847.SAMN04488036_105130"/>
<evidence type="ECO:0000313" key="3">
    <source>
        <dbReference type="Proteomes" id="UP000198851"/>
    </source>
</evidence>
<dbReference type="InterPro" id="IPR029068">
    <property type="entry name" value="Glyas_Bleomycin-R_OHBP_Dase"/>
</dbReference>
<evidence type="ECO:0000313" key="2">
    <source>
        <dbReference type="EMBL" id="SFL11534.1"/>
    </source>
</evidence>
<dbReference type="Gene3D" id="3.10.180.10">
    <property type="entry name" value="2,3-Dihydroxybiphenyl 1,2-Dioxygenase, domain 1"/>
    <property type="match status" value="1"/>
</dbReference>
<feature type="domain" description="VOC" evidence="1">
    <location>
        <begin position="5"/>
        <end position="121"/>
    </location>
</feature>
<dbReference type="PANTHER" id="PTHR46142">
    <property type="match status" value="1"/>
</dbReference>
<evidence type="ECO:0000259" key="1">
    <source>
        <dbReference type="PROSITE" id="PS51819"/>
    </source>
</evidence>
<dbReference type="InterPro" id="IPR004360">
    <property type="entry name" value="Glyas_Fos-R_dOase_dom"/>
</dbReference>
<dbReference type="PROSITE" id="PS51819">
    <property type="entry name" value="VOC"/>
    <property type="match status" value="1"/>
</dbReference>
<dbReference type="RefSeq" id="WP_093324324.1">
    <property type="nucleotide sequence ID" value="NZ_FOSZ01000005.1"/>
</dbReference>
<accession>A0A1I4F0T7</accession>
<organism evidence="2 3">
    <name type="scientific">Shimia haliotis</name>
    <dbReference type="NCBI Taxonomy" id="1280847"/>
    <lineage>
        <taxon>Bacteria</taxon>
        <taxon>Pseudomonadati</taxon>
        <taxon>Pseudomonadota</taxon>
        <taxon>Alphaproteobacteria</taxon>
        <taxon>Rhodobacterales</taxon>
        <taxon>Roseobacteraceae</taxon>
    </lineage>
</organism>
<dbReference type="OrthoDB" id="5243302at2"/>
<keyword evidence="3" id="KW-1185">Reference proteome</keyword>
<dbReference type="Proteomes" id="UP000198851">
    <property type="component" value="Unassembled WGS sequence"/>
</dbReference>
<dbReference type="PANTHER" id="PTHR46142:SF3">
    <property type="entry name" value="F18B13.24 PROTEIN"/>
    <property type="match status" value="1"/>
</dbReference>
<proteinExistence type="predicted"/>
<dbReference type="Pfam" id="PF00903">
    <property type="entry name" value="Glyoxalase"/>
    <property type="match status" value="1"/>
</dbReference>
<dbReference type="SUPFAM" id="SSF54593">
    <property type="entry name" value="Glyoxalase/Bleomycin resistance protein/Dihydroxybiphenyl dioxygenase"/>
    <property type="match status" value="1"/>
</dbReference>
<protein>
    <submittedName>
        <fullName evidence="2">Glyoxalase-like domain-containing protein</fullName>
    </submittedName>
</protein>
<reference evidence="3" key="1">
    <citation type="submission" date="2016-10" db="EMBL/GenBank/DDBJ databases">
        <authorList>
            <person name="Varghese N."/>
            <person name="Submissions S."/>
        </authorList>
    </citation>
    <scope>NUCLEOTIDE SEQUENCE [LARGE SCALE GENOMIC DNA]</scope>
    <source>
        <strain evidence="3">DSM 28453</strain>
    </source>
</reference>
<dbReference type="InterPro" id="IPR037523">
    <property type="entry name" value="VOC_core"/>
</dbReference>
<dbReference type="EMBL" id="FOSZ01000005">
    <property type="protein sequence ID" value="SFL11534.1"/>
    <property type="molecule type" value="Genomic_DNA"/>
</dbReference>
<gene>
    <name evidence="2" type="ORF">SAMN04488036_105130</name>
</gene>
<sequence length="132" mass="14349">MPLHSLDHANIRTANLATMIAFYEDVLNMTNGPRAQFDFPGAWLYLGDHAVVHLVGVEGSPQTDGDLALEHAAFRATDLKAFIATLADHGVAYYLGFPPGVPIVQVNIHDPDGNHLHVDFHIDELEAAGLSR</sequence>
<dbReference type="AlphaFoldDB" id="A0A1I4F0T7"/>